<dbReference type="PANTHER" id="PTHR46268:SF6">
    <property type="entry name" value="UNIVERSAL STRESS PROTEIN UP12"/>
    <property type="match status" value="1"/>
</dbReference>
<dbReference type="Proteomes" id="UP000514509">
    <property type="component" value="Chromosome"/>
</dbReference>
<evidence type="ECO:0000313" key="4">
    <source>
        <dbReference type="Proteomes" id="UP000514509"/>
    </source>
</evidence>
<name>A0A7L7L4P4_9BACT</name>
<gene>
    <name evidence="3" type="ORF">HUW48_06840</name>
</gene>
<dbReference type="InterPro" id="IPR006016">
    <property type="entry name" value="UspA"/>
</dbReference>
<organism evidence="3 4">
    <name type="scientific">Adhaeribacter radiodurans</name>
    <dbReference type="NCBI Taxonomy" id="2745197"/>
    <lineage>
        <taxon>Bacteria</taxon>
        <taxon>Pseudomonadati</taxon>
        <taxon>Bacteroidota</taxon>
        <taxon>Cytophagia</taxon>
        <taxon>Cytophagales</taxon>
        <taxon>Hymenobacteraceae</taxon>
        <taxon>Adhaeribacter</taxon>
    </lineage>
</organism>
<dbReference type="RefSeq" id="WP_182414970.1">
    <property type="nucleotide sequence ID" value="NZ_CP055153.1"/>
</dbReference>
<dbReference type="Pfam" id="PF00582">
    <property type="entry name" value="Usp"/>
    <property type="match status" value="2"/>
</dbReference>
<keyword evidence="4" id="KW-1185">Reference proteome</keyword>
<evidence type="ECO:0000256" key="1">
    <source>
        <dbReference type="ARBA" id="ARBA00008791"/>
    </source>
</evidence>
<dbReference type="CDD" id="cd00293">
    <property type="entry name" value="USP-like"/>
    <property type="match status" value="2"/>
</dbReference>
<feature type="domain" description="UspA" evidence="2">
    <location>
        <begin position="239"/>
        <end position="290"/>
    </location>
</feature>
<sequence length="298" mass="32568">MNSLPLAIRKIVVPIDFSDLSQQAFQVALQLARKSGAMIKLLHIIELPLTSGYGTSYAGIEMNPVGAYQSYDFMLPELLEQSKQQMNRLVEAGNVQGVIVEAEVVADLAVNKIVNVVTEEQVDLVVIGSAGADGLEELLIGSDAEDVVRHCPCPVLTIKQPAAVNFEVKQILFPSDFAPETATIVPYLTFFQQFFGAQLNLLYVRTKNDSISEQELKDRMLAFVNAHQLTAVNLFIQPNSSASDGILEVVSTVTPDLILMPTHGRTGFAHLFHKSVAESVVNHASIPVLTFHWPNAQS</sequence>
<dbReference type="InterPro" id="IPR014729">
    <property type="entry name" value="Rossmann-like_a/b/a_fold"/>
</dbReference>
<dbReference type="PRINTS" id="PR01438">
    <property type="entry name" value="UNVRSLSTRESS"/>
</dbReference>
<dbReference type="SUPFAM" id="SSF52402">
    <property type="entry name" value="Adenine nucleotide alpha hydrolases-like"/>
    <property type="match status" value="2"/>
</dbReference>
<accession>A0A7L7L4P4</accession>
<dbReference type="KEGG" id="add:HUW48_06840"/>
<dbReference type="Gene3D" id="3.40.50.620">
    <property type="entry name" value="HUPs"/>
    <property type="match status" value="2"/>
</dbReference>
<dbReference type="InterPro" id="IPR006015">
    <property type="entry name" value="Universal_stress_UspA"/>
</dbReference>
<proteinExistence type="inferred from homology"/>
<evidence type="ECO:0000313" key="3">
    <source>
        <dbReference type="EMBL" id="QMU27778.1"/>
    </source>
</evidence>
<evidence type="ECO:0000259" key="2">
    <source>
        <dbReference type="Pfam" id="PF00582"/>
    </source>
</evidence>
<dbReference type="AlphaFoldDB" id="A0A7L7L4P4"/>
<dbReference type="EMBL" id="CP055153">
    <property type="protein sequence ID" value="QMU27778.1"/>
    <property type="molecule type" value="Genomic_DNA"/>
</dbReference>
<comment type="similarity">
    <text evidence="1">Belongs to the universal stress protein A family.</text>
</comment>
<dbReference type="PANTHER" id="PTHR46268">
    <property type="entry name" value="STRESS RESPONSE PROTEIN NHAX"/>
    <property type="match status" value="1"/>
</dbReference>
<feature type="domain" description="UspA" evidence="2">
    <location>
        <begin position="8"/>
        <end position="159"/>
    </location>
</feature>
<protein>
    <submittedName>
        <fullName evidence="3">Universal stress protein</fullName>
    </submittedName>
</protein>
<reference evidence="3 4" key="1">
    <citation type="submission" date="2020-08" db="EMBL/GenBank/DDBJ databases">
        <title>Adhaeribacter dokdonensis sp. nov., isolated from the rhizosphere of Elymus tsukushiensis, a plant native to the Dokdo Islands, Republic of Korea.</title>
        <authorList>
            <person name="Ghim S.Y."/>
        </authorList>
    </citation>
    <scope>NUCLEOTIDE SEQUENCE [LARGE SCALE GENOMIC DNA]</scope>
    <source>
        <strain evidence="3 4">KUDC8001</strain>
    </source>
</reference>